<dbReference type="EMBL" id="AAKYAN010000011">
    <property type="protein sequence ID" value="ECW8954952.1"/>
    <property type="molecule type" value="Genomic_DNA"/>
</dbReference>
<proteinExistence type="predicted"/>
<name>A0A698FVK1_CAMLA</name>
<dbReference type="Proteomes" id="UP000440714">
    <property type="component" value="Unassembled WGS sequence"/>
</dbReference>
<gene>
    <name evidence="1" type="ORF">F5R70_05885</name>
</gene>
<comment type="caution">
    <text evidence="1">The sequence shown here is derived from an EMBL/GenBank/DDBJ whole genome shotgun (WGS) entry which is preliminary data.</text>
</comment>
<protein>
    <submittedName>
        <fullName evidence="1">Uncharacterized protein</fullName>
    </submittedName>
</protein>
<reference evidence="1 2" key="1">
    <citation type="submission" date="2019-09" db="EMBL/GenBank/DDBJ databases">
        <authorList>
            <consortium name="PulseNet: The National Subtyping Network for Foodborne Disease Surveillance"/>
            <person name="Tarr C.L."/>
            <person name="Trees E."/>
            <person name="Katz L.S."/>
            <person name="Carleton-Romer H.A."/>
            <person name="Stroika S."/>
            <person name="Kucerova Z."/>
            <person name="Roache K.F."/>
            <person name="Sabol A.L."/>
            <person name="Besser J."/>
            <person name="Gerner-Smidt P."/>
        </authorList>
    </citation>
    <scope>NUCLEOTIDE SEQUENCE [LARGE SCALE GENOMIC DNA]</scope>
    <source>
        <strain evidence="1 2">PNUSAC011760</strain>
    </source>
</reference>
<organism evidence="1 2">
    <name type="scientific">Campylobacter lari</name>
    <dbReference type="NCBI Taxonomy" id="201"/>
    <lineage>
        <taxon>Bacteria</taxon>
        <taxon>Pseudomonadati</taxon>
        <taxon>Campylobacterota</taxon>
        <taxon>Epsilonproteobacteria</taxon>
        <taxon>Campylobacterales</taxon>
        <taxon>Campylobacteraceae</taxon>
        <taxon>Campylobacter</taxon>
    </lineage>
</organism>
<evidence type="ECO:0000313" key="1">
    <source>
        <dbReference type="EMBL" id="ECW8954952.1"/>
    </source>
</evidence>
<accession>A0A698FVK1</accession>
<evidence type="ECO:0000313" key="2">
    <source>
        <dbReference type="Proteomes" id="UP000440714"/>
    </source>
</evidence>
<dbReference type="AlphaFoldDB" id="A0A698FVK1"/>
<sequence length="90" mass="10522">MILELYTKNGTFLSLVIEKQSELVLKADKENIVVFYKGFETQIKFNEKFDVLINLVGSIREEANDAMREKQDYCHINLDSLIHDIKLDLE</sequence>